<proteinExistence type="predicted"/>
<dbReference type="CDD" id="cd00761">
    <property type="entry name" value="Glyco_tranf_GTA_type"/>
    <property type="match status" value="1"/>
</dbReference>
<accession>A0A090X0A7</accession>
<feature type="domain" description="Glycosyltransferase 2-like" evidence="1">
    <location>
        <begin position="243"/>
        <end position="347"/>
    </location>
</feature>
<dbReference type="Pfam" id="PF00535">
    <property type="entry name" value="Glycos_transf_2"/>
    <property type="match status" value="1"/>
</dbReference>
<evidence type="ECO:0000313" key="2">
    <source>
        <dbReference type="EMBL" id="GAL82671.1"/>
    </source>
</evidence>
<dbReference type="SUPFAM" id="SSF53448">
    <property type="entry name" value="Nucleotide-diphospho-sugar transferases"/>
    <property type="match status" value="1"/>
</dbReference>
<organism evidence="2 3">
    <name type="scientific">Algibacter lectus</name>
    <dbReference type="NCBI Taxonomy" id="221126"/>
    <lineage>
        <taxon>Bacteria</taxon>
        <taxon>Pseudomonadati</taxon>
        <taxon>Bacteroidota</taxon>
        <taxon>Flavobacteriia</taxon>
        <taxon>Flavobacteriales</taxon>
        <taxon>Flavobacteriaceae</taxon>
        <taxon>Algibacter</taxon>
    </lineage>
</organism>
<dbReference type="PANTHER" id="PTHR43685:SF2">
    <property type="entry name" value="GLYCOSYLTRANSFERASE 2-LIKE DOMAIN-CONTAINING PROTEIN"/>
    <property type="match status" value="1"/>
</dbReference>
<dbReference type="Proteomes" id="UP000029643">
    <property type="component" value="Unassembled WGS sequence"/>
</dbReference>
<dbReference type="Gene3D" id="3.90.550.10">
    <property type="entry name" value="Spore Coat Polysaccharide Biosynthesis Protein SpsA, Chain A"/>
    <property type="match status" value="1"/>
</dbReference>
<keyword evidence="2" id="KW-0808">Transferase</keyword>
<dbReference type="AlphaFoldDB" id="A0A090X0A7"/>
<evidence type="ECO:0000313" key="3">
    <source>
        <dbReference type="Proteomes" id="UP000029643"/>
    </source>
</evidence>
<sequence>MIILVHDNNKVVALLNVNLEPIDVSLNKHIATALIDLSKQFPKTLIIWCHEAFVQSINTTALQSVFHHKRILASYNPSVVNYLPNQIGYIDREFFLKIKTSVSYPTWLTSSNIGGVNSSVINSLLHQLNPKVSFDYFLNSLAKRAMVAGLFCYSEPKLLQENTSAIVETQQASVSDLFLFVKQHYKWVWVFFLSISYFVYEKKIVLFPLLKSLFFKQLSTDLNLEVLSIQSTKTTSDIKTIDVIIPTIGRKQYLYDVLRDLAAQTLLPNNVIIVEQNPLMESVSELYYLKTEDWPFTIKHTFTHQSGVVNARNIALSQVRSEWVFFADDDIRFDKYLLEHSFKTINQFGISILNYLCLLPNQKQLFLDCNKPVFLARVVVL</sequence>
<dbReference type="InterPro" id="IPR029044">
    <property type="entry name" value="Nucleotide-diphossugar_trans"/>
</dbReference>
<reference evidence="2 3" key="1">
    <citation type="journal article" date="2014" name="Genome Announc.">
        <title>Draft Genome Sequences of Marine Flavobacterium Algibacter lectus Strains SS8 and NR4.</title>
        <authorList>
            <person name="Takatani N."/>
            <person name="Nakanishi M."/>
            <person name="Meirelles P."/>
            <person name="Mino S."/>
            <person name="Suda W."/>
            <person name="Oshima K."/>
            <person name="Hattori M."/>
            <person name="Ohkuma M."/>
            <person name="Hosokawa M."/>
            <person name="Miyashita K."/>
            <person name="Thompson F.L."/>
            <person name="Niwa A."/>
            <person name="Sawabe T."/>
            <person name="Sawabe T."/>
        </authorList>
    </citation>
    <scope>NUCLEOTIDE SEQUENCE [LARGE SCALE GENOMIC DNA]</scope>
    <source>
        <strain evidence="3">JCM19274</strain>
    </source>
</reference>
<dbReference type="GO" id="GO:0016740">
    <property type="term" value="F:transferase activity"/>
    <property type="evidence" value="ECO:0007669"/>
    <property type="project" value="UniProtKB-KW"/>
</dbReference>
<dbReference type="InterPro" id="IPR050834">
    <property type="entry name" value="Glycosyltransf_2"/>
</dbReference>
<dbReference type="RefSeq" id="WP_052416597.1">
    <property type="nucleotide sequence ID" value="NZ_BBNU01000040.1"/>
</dbReference>
<dbReference type="PANTHER" id="PTHR43685">
    <property type="entry name" value="GLYCOSYLTRANSFERASE"/>
    <property type="match status" value="1"/>
</dbReference>
<dbReference type="EMBL" id="BBNU01000040">
    <property type="protein sequence ID" value="GAL82671.1"/>
    <property type="molecule type" value="Genomic_DNA"/>
</dbReference>
<name>A0A090X0A7_9FLAO</name>
<protein>
    <submittedName>
        <fullName evidence="2">Glycosyl transferase 2</fullName>
    </submittedName>
</protein>
<evidence type="ECO:0000259" key="1">
    <source>
        <dbReference type="Pfam" id="PF00535"/>
    </source>
</evidence>
<dbReference type="InterPro" id="IPR001173">
    <property type="entry name" value="Glyco_trans_2-like"/>
</dbReference>
<comment type="caution">
    <text evidence="2">The sequence shown here is derived from an EMBL/GenBank/DDBJ whole genome shotgun (WGS) entry which is preliminary data.</text>
</comment>
<gene>
    <name evidence="2" type="ORF">JCM19274_1612</name>
</gene>